<dbReference type="Proteomes" id="UP000483820">
    <property type="component" value="Chromosome IV"/>
</dbReference>
<comment type="caution">
    <text evidence="1">The sequence shown here is derived from an EMBL/GenBank/DDBJ whole genome shotgun (WGS) entry which is preliminary data.</text>
</comment>
<dbReference type="KEGG" id="crq:GCK72_012700"/>
<organism evidence="1 2">
    <name type="scientific">Caenorhabditis remanei</name>
    <name type="common">Caenorhabditis vulgaris</name>
    <dbReference type="NCBI Taxonomy" id="31234"/>
    <lineage>
        <taxon>Eukaryota</taxon>
        <taxon>Metazoa</taxon>
        <taxon>Ecdysozoa</taxon>
        <taxon>Nematoda</taxon>
        <taxon>Chromadorea</taxon>
        <taxon>Rhabditida</taxon>
        <taxon>Rhabditina</taxon>
        <taxon>Rhabditomorpha</taxon>
        <taxon>Rhabditoidea</taxon>
        <taxon>Rhabditidae</taxon>
        <taxon>Peloderinae</taxon>
        <taxon>Caenorhabditis</taxon>
    </lineage>
</organism>
<sequence length="342" mass="38568">MNQSSSNNQGFDGSGKPYVLPSIPNSLMMTPLPSPVATTHSDNQQTYKDLVASIDKSVLNIYEAGLAIHNGYARGDSTIQHQVTKFVEKYASRISGSLMPPPSPVMDPHYLFIMTHGYGCLTQLSFQNSVHSRNKAEKESMELGELTGAVCNLDENTQFFYPIESPFSGKRIDLRVEMPRKTNVPAHVLIKRLIFTILSRSCTIPTDIQDVTWSVPEDSTSLRTLNPTPFPRSLYDDIQSLLLQYFRLDEDLLSRGSYDNETCKDMRCLLGITDPSARKSRYMTLHRAKITFMTTTYHVQFKSALTDLKRATYIPPSMGQQHGVFKLESHAAKRRRNDGEDD</sequence>
<accession>A0A6A5GLV0</accession>
<gene>
    <name evidence="1" type="ORF">GCK72_012700</name>
</gene>
<reference evidence="1 2" key="1">
    <citation type="submission" date="2019-12" db="EMBL/GenBank/DDBJ databases">
        <title>Chromosome-level assembly of the Caenorhabditis remanei genome.</title>
        <authorList>
            <person name="Teterina A.A."/>
            <person name="Willis J.H."/>
            <person name="Phillips P.C."/>
        </authorList>
    </citation>
    <scope>NUCLEOTIDE SEQUENCE [LARGE SCALE GENOMIC DNA]</scope>
    <source>
        <strain evidence="1 2">PX506</strain>
        <tissue evidence="1">Whole organism</tissue>
    </source>
</reference>
<protein>
    <submittedName>
        <fullName evidence="1">Uncharacterized protein</fullName>
    </submittedName>
</protein>
<proteinExistence type="predicted"/>
<name>A0A6A5GLV0_CAERE</name>
<evidence type="ECO:0000313" key="2">
    <source>
        <dbReference type="Proteomes" id="UP000483820"/>
    </source>
</evidence>
<dbReference type="RefSeq" id="XP_053584103.1">
    <property type="nucleotide sequence ID" value="XM_053729331.1"/>
</dbReference>
<dbReference type="CTD" id="78775593"/>
<evidence type="ECO:0000313" key="1">
    <source>
        <dbReference type="EMBL" id="KAF1756247.1"/>
    </source>
</evidence>
<dbReference type="GeneID" id="78775593"/>
<dbReference type="AlphaFoldDB" id="A0A6A5GLV0"/>
<dbReference type="EMBL" id="WUAV01000004">
    <property type="protein sequence ID" value="KAF1756247.1"/>
    <property type="molecule type" value="Genomic_DNA"/>
</dbReference>